<evidence type="ECO:0000256" key="4">
    <source>
        <dbReference type="ARBA" id="ARBA00023163"/>
    </source>
</evidence>
<dbReference type="PANTHER" id="PTHR12565:SF312">
    <property type="entry name" value="TRANSCRIPTION FACTOR BHLH74"/>
    <property type="match status" value="1"/>
</dbReference>
<dbReference type="GO" id="GO:0046983">
    <property type="term" value="F:protein dimerization activity"/>
    <property type="evidence" value="ECO:0007669"/>
    <property type="project" value="InterPro"/>
</dbReference>
<proteinExistence type="inferred from homology"/>
<evidence type="ECO:0000256" key="3">
    <source>
        <dbReference type="ARBA" id="ARBA00023015"/>
    </source>
</evidence>
<accession>A0A1D6HVQ2</accession>
<dbReference type="AlphaFoldDB" id="A0A1D6HVQ2"/>
<gene>
    <name evidence="7" type="ORF">ZEAMMB73_Zm00001d019127</name>
</gene>
<feature type="region of interest" description="Disordered" evidence="6">
    <location>
        <begin position="1"/>
        <end position="57"/>
    </location>
</feature>
<keyword evidence="4" id="KW-0804">Transcription</keyword>
<organism evidence="7">
    <name type="scientific">Zea mays</name>
    <name type="common">Maize</name>
    <dbReference type="NCBI Taxonomy" id="4577"/>
    <lineage>
        <taxon>Eukaryota</taxon>
        <taxon>Viridiplantae</taxon>
        <taxon>Streptophyta</taxon>
        <taxon>Embryophyta</taxon>
        <taxon>Tracheophyta</taxon>
        <taxon>Spermatophyta</taxon>
        <taxon>Magnoliopsida</taxon>
        <taxon>Liliopsida</taxon>
        <taxon>Poales</taxon>
        <taxon>Poaceae</taxon>
        <taxon>PACMAD clade</taxon>
        <taxon>Panicoideae</taxon>
        <taxon>Andropogonodae</taxon>
        <taxon>Andropogoneae</taxon>
        <taxon>Tripsacinae</taxon>
        <taxon>Zea</taxon>
    </lineage>
</organism>
<comment type="subcellular location">
    <subcellularLocation>
        <location evidence="1">Nucleus</location>
    </subcellularLocation>
</comment>
<dbReference type="PANTHER" id="PTHR12565">
    <property type="entry name" value="STEROL REGULATORY ELEMENT-BINDING PROTEIN"/>
    <property type="match status" value="1"/>
</dbReference>
<dbReference type="SUPFAM" id="SSF47459">
    <property type="entry name" value="HLH, helix-loop-helix DNA-binding domain"/>
    <property type="match status" value="1"/>
</dbReference>
<name>A0A1D6HVQ2_MAIZE</name>
<keyword evidence="3" id="KW-0805">Transcription regulation</keyword>
<dbReference type="ExpressionAtlas" id="A0A1D6HVQ2">
    <property type="expression patterns" value="baseline and differential"/>
</dbReference>
<dbReference type="GO" id="GO:0006355">
    <property type="term" value="P:regulation of DNA-templated transcription"/>
    <property type="evidence" value="ECO:0007669"/>
    <property type="project" value="InterPro"/>
</dbReference>
<dbReference type="EMBL" id="CM007650">
    <property type="protein sequence ID" value="ONM52311.1"/>
    <property type="molecule type" value="Genomic_DNA"/>
</dbReference>
<feature type="region of interest" description="Disordered" evidence="6">
    <location>
        <begin position="69"/>
        <end position="95"/>
    </location>
</feature>
<feature type="compositionally biased region" description="Low complexity" evidence="6">
    <location>
        <begin position="1"/>
        <end position="20"/>
    </location>
</feature>
<dbReference type="InParanoid" id="A0A1D6HVQ2"/>
<feature type="region of interest" description="Disordered" evidence="6">
    <location>
        <begin position="250"/>
        <end position="282"/>
    </location>
</feature>
<evidence type="ECO:0000256" key="6">
    <source>
        <dbReference type="SAM" id="MobiDB-lite"/>
    </source>
</evidence>
<keyword evidence="5" id="KW-0539">Nucleus</keyword>
<feature type="compositionally biased region" description="Low complexity" evidence="6">
    <location>
        <begin position="47"/>
        <end position="57"/>
    </location>
</feature>
<evidence type="ECO:0000313" key="7">
    <source>
        <dbReference type="EMBL" id="ONM52311.1"/>
    </source>
</evidence>
<dbReference type="InterPro" id="IPR024097">
    <property type="entry name" value="bHLH_ZIP_TF"/>
</dbReference>
<dbReference type="PROSITE" id="PS50888">
    <property type="entry name" value="BHLH"/>
    <property type="match status" value="1"/>
</dbReference>
<dbReference type="SMART" id="SM00353">
    <property type="entry name" value="HLH"/>
    <property type="match status" value="1"/>
</dbReference>
<dbReference type="Gene3D" id="4.10.280.10">
    <property type="entry name" value="Helix-loop-helix DNA-binding domain"/>
    <property type="match status" value="1"/>
</dbReference>
<dbReference type="GO" id="GO:0005634">
    <property type="term" value="C:nucleus"/>
    <property type="evidence" value="ECO:0007669"/>
    <property type="project" value="UniProtKB-SubCell"/>
</dbReference>
<dbReference type="InterPro" id="IPR036638">
    <property type="entry name" value="HLH_DNA-bd_sf"/>
</dbReference>
<evidence type="ECO:0000256" key="2">
    <source>
        <dbReference type="ARBA" id="ARBA00005510"/>
    </source>
</evidence>
<feature type="compositionally biased region" description="Acidic residues" evidence="6">
    <location>
        <begin position="250"/>
        <end position="267"/>
    </location>
</feature>
<feature type="compositionally biased region" description="Basic and acidic residues" evidence="6">
    <location>
        <begin position="76"/>
        <end position="92"/>
    </location>
</feature>
<dbReference type="InterPro" id="IPR011598">
    <property type="entry name" value="bHLH_dom"/>
</dbReference>
<sequence length="306" mass="34088">MGSRSGRAGAARDGAQAQAPRRPPPRRAKVSPAPERTASAPHRSVAPISSSDVSLPTSSLDLPDVADLFAPPADNASRKRESNRSALHDSRNKFPMLGRKKISERMKLLQDLVPECSKITGKAVMLDEIINYVQSLQRQVEFLSTKLATVNPELGFDIEQIISKQVKPPTRSPYLPLGVIFKYALFSHVIVKSMTYQIHYWFPSILKEKSIVSLTVISAWLTEAHSDKITPHVVSWFTREATQDEEFEVMYGEDDDEDKDDEDDDDYDTKTKGAAGGGRAAENDLLSASRSECCTLNIDMHWLWSN</sequence>
<reference evidence="7" key="1">
    <citation type="submission" date="2015-12" db="EMBL/GenBank/DDBJ databases">
        <title>Update maize B73 reference genome by single molecule sequencing technologies.</title>
        <authorList>
            <consortium name="Maize Genome Sequencing Project"/>
            <person name="Ware D."/>
        </authorList>
    </citation>
    <scope>NUCLEOTIDE SEQUENCE [LARGE SCALE GENOMIC DNA]</scope>
    <source>
        <tissue evidence="7">Seedling</tissue>
    </source>
</reference>
<comment type="similarity">
    <text evidence="2">Belongs to the bHLH protein family.</text>
</comment>
<dbReference type="PaxDb" id="4577-GRMZM2G024858_P03"/>
<evidence type="ECO:0000256" key="5">
    <source>
        <dbReference type="ARBA" id="ARBA00023242"/>
    </source>
</evidence>
<protein>
    <submittedName>
        <fullName evidence="7">Transcription factor bHLH76</fullName>
    </submittedName>
</protein>
<evidence type="ECO:0000256" key="1">
    <source>
        <dbReference type="ARBA" id="ARBA00004123"/>
    </source>
</evidence>